<dbReference type="Gene3D" id="3.90.50.10">
    <property type="entry name" value="Photosynthetic Reaction Center, subunit H, domain 2"/>
    <property type="match status" value="1"/>
</dbReference>
<dbReference type="InterPro" id="IPR027275">
    <property type="entry name" value="PRC-brl_dom"/>
</dbReference>
<dbReference type="InterPro" id="IPR014747">
    <property type="entry name" value="Bac_photo_RC_H_C"/>
</dbReference>
<evidence type="ECO:0000259" key="2">
    <source>
        <dbReference type="Pfam" id="PF05239"/>
    </source>
</evidence>
<sequence length="295" mass="32377">MVDINDIDTLYSATAVDRDGDKLGKVGQVYVSDDGRQPLFVTVHTGLFGTKQSFVPLQGADLRGDTVTLQYDKDTIKGAPNIDDDGALSDDEQESLFDYYDGRSGGTASGVGTTTAGLGTDVDTDRRDGYSDTDGTRGAGFTGTERTDTDRTDTDRSTVGHDTSGPTTDDAMTRSEERLNVGTQRQEAGRVRLRKHVVTERQTVDVPVSHEEVRLQREPITDANRGDALSGPDLSDEEHEVVLTEERPVVEKETVPVERVRLDTEQVTENRRVSEDVRHEEIETDGDTTPGTERR</sequence>
<dbReference type="NCBIfam" id="TIGR02271">
    <property type="entry name" value="YsnF/AvaK domain"/>
    <property type="match status" value="1"/>
</dbReference>
<dbReference type="Pfam" id="PF05239">
    <property type="entry name" value="PRC"/>
    <property type="match status" value="1"/>
</dbReference>
<dbReference type="InterPro" id="IPR019060">
    <property type="entry name" value="DUF2382"/>
</dbReference>
<evidence type="ECO:0000256" key="1">
    <source>
        <dbReference type="SAM" id="MobiDB-lite"/>
    </source>
</evidence>
<dbReference type="PANTHER" id="PTHR38463">
    <property type="entry name" value="STRESS RESPONSE PROTEIN YSNF"/>
    <property type="match status" value="1"/>
</dbReference>
<dbReference type="InterPro" id="IPR011033">
    <property type="entry name" value="PRC_barrel-like_sf"/>
</dbReference>
<feature type="compositionally biased region" description="Basic and acidic residues" evidence="1">
    <location>
        <begin position="145"/>
        <end position="159"/>
    </location>
</feature>
<reference evidence="5" key="1">
    <citation type="journal article" date="2019" name="Int. J. Syst. Evol. Microbiol.">
        <title>The Global Catalogue of Microorganisms (GCM) 10K type strain sequencing project: providing services to taxonomists for standard genome sequencing and annotation.</title>
        <authorList>
            <consortium name="The Broad Institute Genomics Platform"/>
            <consortium name="The Broad Institute Genome Sequencing Center for Infectious Disease"/>
            <person name="Wu L."/>
            <person name="Ma J."/>
        </authorList>
    </citation>
    <scope>NUCLEOTIDE SEQUENCE [LARGE SCALE GENOMIC DNA]</scope>
    <source>
        <strain evidence="5">JCM 19015</strain>
    </source>
</reference>
<feature type="domain" description="DUF2382" evidence="3">
    <location>
        <begin position="172"/>
        <end position="283"/>
    </location>
</feature>
<comment type="caution">
    <text evidence="4">The sequence shown here is derived from an EMBL/GenBank/DDBJ whole genome shotgun (WGS) entry which is preliminary data.</text>
</comment>
<keyword evidence="5" id="KW-1185">Reference proteome</keyword>
<accession>A0ABP8YQU9</accession>
<dbReference type="Pfam" id="PF09557">
    <property type="entry name" value="DUF2382"/>
    <property type="match status" value="1"/>
</dbReference>
<dbReference type="PANTHER" id="PTHR38463:SF1">
    <property type="entry name" value="STRESS RESPONSE PROTEIN YSNF"/>
    <property type="match status" value="1"/>
</dbReference>
<feature type="compositionally biased region" description="Basic and acidic residues" evidence="1">
    <location>
        <begin position="262"/>
        <end position="281"/>
    </location>
</feature>
<dbReference type="SUPFAM" id="SSF50346">
    <property type="entry name" value="PRC-barrel domain"/>
    <property type="match status" value="1"/>
</dbReference>
<feature type="region of interest" description="Disordered" evidence="1">
    <location>
        <begin position="101"/>
        <end position="174"/>
    </location>
</feature>
<evidence type="ECO:0000313" key="5">
    <source>
        <dbReference type="Proteomes" id="UP001500121"/>
    </source>
</evidence>
<name>A0ABP8YQU9_9MICO</name>
<feature type="domain" description="PRC-barrel" evidence="2">
    <location>
        <begin position="8"/>
        <end position="75"/>
    </location>
</feature>
<dbReference type="RefSeq" id="WP_345479121.1">
    <property type="nucleotide sequence ID" value="NZ_BAABLP010000001.1"/>
</dbReference>
<evidence type="ECO:0000313" key="4">
    <source>
        <dbReference type="EMBL" id="GAA4736145.1"/>
    </source>
</evidence>
<dbReference type="InterPro" id="IPR052967">
    <property type="entry name" value="Stress_Response_Assoc"/>
</dbReference>
<gene>
    <name evidence="4" type="ORF">GCM10025783_02790</name>
</gene>
<feature type="compositionally biased region" description="Low complexity" evidence="1">
    <location>
        <begin position="110"/>
        <end position="121"/>
    </location>
</feature>
<organism evidence="4 5">
    <name type="scientific">Amnibacterium soli</name>
    <dbReference type="NCBI Taxonomy" id="1282736"/>
    <lineage>
        <taxon>Bacteria</taxon>
        <taxon>Bacillati</taxon>
        <taxon>Actinomycetota</taxon>
        <taxon>Actinomycetes</taxon>
        <taxon>Micrococcales</taxon>
        <taxon>Microbacteriaceae</taxon>
        <taxon>Amnibacterium</taxon>
    </lineage>
</organism>
<protein>
    <submittedName>
        <fullName evidence="4">PRC and DUF2382 domain-containing protein</fullName>
    </submittedName>
</protein>
<evidence type="ECO:0000259" key="3">
    <source>
        <dbReference type="Pfam" id="PF09557"/>
    </source>
</evidence>
<dbReference type="Proteomes" id="UP001500121">
    <property type="component" value="Unassembled WGS sequence"/>
</dbReference>
<feature type="region of interest" description="Disordered" evidence="1">
    <location>
        <begin position="223"/>
        <end position="244"/>
    </location>
</feature>
<dbReference type="EMBL" id="BAABLP010000001">
    <property type="protein sequence ID" value="GAA4736145.1"/>
    <property type="molecule type" value="Genomic_DNA"/>
</dbReference>
<proteinExistence type="predicted"/>
<feature type="region of interest" description="Disordered" evidence="1">
    <location>
        <begin position="262"/>
        <end position="295"/>
    </location>
</feature>